<name>A0ABS9W9G1_9PROT</name>
<comment type="caution">
    <text evidence="12">The sequence shown here is derived from an EMBL/GenBank/DDBJ whole genome shotgun (WGS) entry which is preliminary data.</text>
</comment>
<dbReference type="RefSeq" id="WP_120010036.1">
    <property type="nucleotide sequence ID" value="NZ_JALBUU010000078.1"/>
</dbReference>
<comment type="subcellular location">
    <subcellularLocation>
        <location evidence="1 9">Cell membrane</location>
        <topology evidence="1 9">Multi-pass membrane protein</topology>
    </subcellularLocation>
</comment>
<dbReference type="PANTHER" id="PTHR43386">
    <property type="entry name" value="OLIGOPEPTIDE TRANSPORT SYSTEM PERMEASE PROTEIN APPC"/>
    <property type="match status" value="1"/>
</dbReference>
<keyword evidence="2 9" id="KW-0813">Transport</keyword>
<evidence type="ECO:0000256" key="8">
    <source>
        <dbReference type="ARBA" id="ARBA00023136"/>
    </source>
</evidence>
<feature type="transmembrane region" description="Helical" evidence="9">
    <location>
        <begin position="245"/>
        <end position="268"/>
    </location>
</feature>
<evidence type="ECO:0000256" key="4">
    <source>
        <dbReference type="ARBA" id="ARBA00022692"/>
    </source>
</evidence>
<feature type="transmembrane region" description="Helical" evidence="9">
    <location>
        <begin position="507"/>
        <end position="528"/>
    </location>
</feature>
<keyword evidence="4 9" id="KW-0812">Transmembrane</keyword>
<feature type="transmembrane region" description="Helical" evidence="9">
    <location>
        <begin position="288"/>
        <end position="310"/>
    </location>
</feature>
<keyword evidence="8 9" id="KW-0472">Membrane</keyword>
<accession>A0ABS9W9G1</accession>
<evidence type="ECO:0000256" key="3">
    <source>
        <dbReference type="ARBA" id="ARBA00022475"/>
    </source>
</evidence>
<proteinExistence type="inferred from homology"/>
<protein>
    <submittedName>
        <fullName evidence="12">ABC transporter permease subunit</fullName>
    </submittedName>
</protein>
<feature type="transmembrane region" description="Helical" evidence="9">
    <location>
        <begin position="109"/>
        <end position="131"/>
    </location>
</feature>
<evidence type="ECO:0000256" key="5">
    <source>
        <dbReference type="ARBA" id="ARBA00022856"/>
    </source>
</evidence>
<dbReference type="PROSITE" id="PS50928">
    <property type="entry name" value="ABC_TM1"/>
    <property type="match status" value="1"/>
</dbReference>
<feature type="transmembrane region" description="Helical" evidence="9">
    <location>
        <begin position="431"/>
        <end position="457"/>
    </location>
</feature>
<evidence type="ECO:0000256" key="6">
    <source>
        <dbReference type="ARBA" id="ARBA00022927"/>
    </source>
</evidence>
<evidence type="ECO:0000256" key="2">
    <source>
        <dbReference type="ARBA" id="ARBA00022448"/>
    </source>
</evidence>
<keyword evidence="6" id="KW-0653">Protein transport</keyword>
<sequence length="596" mass="61557">MKRRRGRIDPFLPTLSRGVTLLGVLVLVGLLPWLSGRDPALSILRARSGDQEATPEALASIRAQLGLDAGPFEKLRLWFGGLLQGDAGTSWISGAPVLPGMLQAAQVSLTLMACAFGVAAAITALLCLPTIRRGLQGRPTRSGGALGAALTALPDFLLASVLLVVFAVWLRWLPPYGWRGMEYALLPALALGLPAGGLLGRLFADGLSATFSERWVATWSVAGFSRLRIVGAVLRRTLPSLMPQVGMVMVGMTGGAIAVEQVFSIPGIGRATLGAASAQDLPALQTGILILLLNAVFLGALANIVRAVLLGRALRLGSLPVPATAYRRSRWGWVVPVTAATLLVLLVVAGWPRDPFGSEFLRLQPPSLDLPLGADGTGRDVLARVAHGALSTIGMALAVVMAALCLGLLIGLAPRAAAGPIEITKATPPVIAGLVASAVLGPSAGGAIVAVAAVAWAPLAAHTAALVTEVKAQPHVRITPILGVGRFRLMSRYVLPAVIGPVFRHAMLRLPGIALALAALGFLGLGPRPPAPEWGLVLAEGIPYVERAPWAVLIPSLALALLSVLAVSLASLPTGLPESRHNEQPANGVLPGAPSA</sequence>
<dbReference type="Pfam" id="PF00528">
    <property type="entry name" value="BPD_transp_1"/>
    <property type="match status" value="2"/>
</dbReference>
<keyword evidence="13" id="KW-1185">Reference proteome</keyword>
<evidence type="ECO:0000256" key="9">
    <source>
        <dbReference type="RuleBase" id="RU363032"/>
    </source>
</evidence>
<keyword evidence="5" id="KW-0571">Peptide transport</keyword>
<feature type="transmembrane region" description="Helical" evidence="9">
    <location>
        <begin position="389"/>
        <end position="410"/>
    </location>
</feature>
<evidence type="ECO:0000313" key="13">
    <source>
        <dbReference type="Proteomes" id="UP001201985"/>
    </source>
</evidence>
<gene>
    <name evidence="12" type="ORF">MON41_19540</name>
</gene>
<feature type="transmembrane region" description="Helical" evidence="9">
    <location>
        <begin position="184"/>
        <end position="204"/>
    </location>
</feature>
<dbReference type="InterPro" id="IPR035906">
    <property type="entry name" value="MetI-like_sf"/>
</dbReference>
<dbReference type="Proteomes" id="UP001201985">
    <property type="component" value="Unassembled WGS sequence"/>
</dbReference>
<keyword evidence="7 9" id="KW-1133">Transmembrane helix</keyword>
<evidence type="ECO:0000256" key="7">
    <source>
        <dbReference type="ARBA" id="ARBA00022989"/>
    </source>
</evidence>
<dbReference type="InterPro" id="IPR050366">
    <property type="entry name" value="BP-dependent_transpt_permease"/>
</dbReference>
<feature type="transmembrane region" description="Helical" evidence="9">
    <location>
        <begin position="548"/>
        <end position="572"/>
    </location>
</feature>
<feature type="transmembrane region" description="Helical" evidence="9">
    <location>
        <begin position="331"/>
        <end position="351"/>
    </location>
</feature>
<comment type="similarity">
    <text evidence="9">Belongs to the binding-protein-dependent transport system permease family.</text>
</comment>
<evidence type="ECO:0000256" key="1">
    <source>
        <dbReference type="ARBA" id="ARBA00004651"/>
    </source>
</evidence>
<organism evidence="12 13">
    <name type="scientific">Teichococcus vastitatis</name>
    <dbReference type="NCBI Taxonomy" id="2307076"/>
    <lineage>
        <taxon>Bacteria</taxon>
        <taxon>Pseudomonadati</taxon>
        <taxon>Pseudomonadota</taxon>
        <taxon>Alphaproteobacteria</taxon>
        <taxon>Acetobacterales</taxon>
        <taxon>Roseomonadaceae</taxon>
        <taxon>Roseomonas</taxon>
    </lineage>
</organism>
<evidence type="ECO:0000256" key="10">
    <source>
        <dbReference type="SAM" id="MobiDB-lite"/>
    </source>
</evidence>
<evidence type="ECO:0000313" key="12">
    <source>
        <dbReference type="EMBL" id="MCI0755863.1"/>
    </source>
</evidence>
<feature type="domain" description="ABC transmembrane type-1" evidence="11">
    <location>
        <begin position="385"/>
        <end position="571"/>
    </location>
</feature>
<feature type="transmembrane region" description="Helical" evidence="9">
    <location>
        <begin position="143"/>
        <end position="172"/>
    </location>
</feature>
<keyword evidence="3" id="KW-1003">Cell membrane</keyword>
<feature type="region of interest" description="Disordered" evidence="10">
    <location>
        <begin position="577"/>
        <end position="596"/>
    </location>
</feature>
<dbReference type="PANTHER" id="PTHR43386:SF1">
    <property type="entry name" value="D,D-DIPEPTIDE TRANSPORT SYSTEM PERMEASE PROTEIN DDPC-RELATED"/>
    <property type="match status" value="1"/>
</dbReference>
<feature type="transmembrane region" description="Helical" evidence="9">
    <location>
        <begin position="12"/>
        <end position="34"/>
    </location>
</feature>
<dbReference type="SUPFAM" id="SSF161098">
    <property type="entry name" value="MetI-like"/>
    <property type="match status" value="1"/>
</dbReference>
<evidence type="ECO:0000259" key="11">
    <source>
        <dbReference type="PROSITE" id="PS50928"/>
    </source>
</evidence>
<dbReference type="EMBL" id="JALBUU010000078">
    <property type="protein sequence ID" value="MCI0755863.1"/>
    <property type="molecule type" value="Genomic_DNA"/>
</dbReference>
<reference evidence="12 13" key="1">
    <citation type="submission" date="2022-03" db="EMBL/GenBank/DDBJ databases">
        <title>Complete genome analysis of Roseomonas KG 17.1 : a prolific producer of plant growth promoters.</title>
        <authorList>
            <person name="Saadouli I."/>
            <person name="Najjari A."/>
            <person name="Mosbah A."/>
            <person name="Ouzari H.I."/>
        </authorList>
    </citation>
    <scope>NUCLEOTIDE SEQUENCE [LARGE SCALE GENOMIC DNA]</scope>
    <source>
        <strain evidence="12 13">KG17-1</strain>
    </source>
</reference>
<dbReference type="InterPro" id="IPR000515">
    <property type="entry name" value="MetI-like"/>
</dbReference>